<dbReference type="EMBL" id="CP039396">
    <property type="protein sequence ID" value="QCD42440.1"/>
    <property type="molecule type" value="Genomic_DNA"/>
</dbReference>
<dbReference type="SUPFAM" id="SSF52540">
    <property type="entry name" value="P-loop containing nucleoside triphosphate hydrolases"/>
    <property type="match status" value="1"/>
</dbReference>
<accession>A0A4P7W4P6</accession>
<dbReference type="Gene3D" id="3.40.50.300">
    <property type="entry name" value="P-loop containing nucleotide triphosphate hydrolases"/>
    <property type="match status" value="2"/>
</dbReference>
<dbReference type="GO" id="GO:0005524">
    <property type="term" value="F:ATP binding"/>
    <property type="evidence" value="ECO:0007669"/>
    <property type="project" value="UniProtKB-KW"/>
</dbReference>
<dbReference type="Proteomes" id="UP000297149">
    <property type="component" value="Chromosome"/>
</dbReference>
<dbReference type="InterPro" id="IPR027417">
    <property type="entry name" value="P-loop_NTPase"/>
</dbReference>
<evidence type="ECO:0000313" key="2">
    <source>
        <dbReference type="EMBL" id="QCD42440.1"/>
    </source>
</evidence>
<dbReference type="KEGG" id="ddb:E7747_09185"/>
<dbReference type="RefSeq" id="WP_123398946.1">
    <property type="nucleotide sequence ID" value="NZ_CP039396.1"/>
</dbReference>
<keyword evidence="2" id="KW-0067">ATP-binding</keyword>
<dbReference type="Pfam" id="PF13304">
    <property type="entry name" value="AAA_21"/>
    <property type="match status" value="2"/>
</dbReference>
<evidence type="ECO:0000259" key="1">
    <source>
        <dbReference type="Pfam" id="PF13304"/>
    </source>
</evidence>
<keyword evidence="3" id="KW-1185">Reference proteome</keyword>
<organism evidence="2 3">
    <name type="scientific">Duncaniella dubosii</name>
    <dbReference type="NCBI Taxonomy" id="2518971"/>
    <lineage>
        <taxon>Bacteria</taxon>
        <taxon>Pseudomonadati</taxon>
        <taxon>Bacteroidota</taxon>
        <taxon>Bacteroidia</taxon>
        <taxon>Bacteroidales</taxon>
        <taxon>Muribaculaceae</taxon>
        <taxon>Duncaniella</taxon>
    </lineage>
</organism>
<proteinExistence type="predicted"/>
<dbReference type="InterPro" id="IPR003959">
    <property type="entry name" value="ATPase_AAA_core"/>
</dbReference>
<sequence>MLLRFAAENVMSFKNAVEFNTFPSSKSHSHEWHKMDCGYVTALRMSAIYGANGAGKSNLLKCIALLKSLVGAEKMGEADIAEDLYFKLDENGKNTPSELAVEFFTEGKIFYYHLRFNRQEVFEEELLLSQKSKDIRIFSRKDNDINVSGDYLRPGGKDDFIEVFMNAMNRIVRPDMLALSFFGKYYPEELPAVKEAYDWIRRLQVVLPTMRIGYLPHVLDGDSEFAELVNSIMPELKTGITKLGVRKEILNEDEVRGNTTMTKAINAAKEHPGTPQMLMETHNNEISNIVVEDGVPYIKTLIAVHTNYNGDDVEMKMDMESDGTRRLIEYMPLLYAILKRDNVFVVDEIERSIHPIMIKTLMSKISENRDAKGQIIFTTHESCLLDQSIFRPDEIWFAQKDVDQSTQLYPLSDYNIHKTANIENGYLNGRYGGIPFLSNLSDLKW</sequence>
<dbReference type="AlphaFoldDB" id="A0A4P7W4P6"/>
<reference evidence="3" key="1">
    <citation type="submission" date="2019-02" db="EMBL/GenBank/DDBJ databases">
        <title>Isolation and identification of novel species under the genus Muribaculum.</title>
        <authorList>
            <person name="Miyake S."/>
            <person name="Ding Y."/>
            <person name="Low A."/>
            <person name="Soh M."/>
            <person name="Seedorf H."/>
        </authorList>
    </citation>
    <scope>NUCLEOTIDE SEQUENCE [LARGE SCALE GENOMIC DNA]</scope>
    <source>
        <strain evidence="3">H5</strain>
    </source>
</reference>
<evidence type="ECO:0000313" key="3">
    <source>
        <dbReference type="Proteomes" id="UP000297149"/>
    </source>
</evidence>
<protein>
    <submittedName>
        <fullName evidence="2">ATP-binding protein</fullName>
    </submittedName>
</protein>
<feature type="domain" description="ATPase AAA-type core" evidence="1">
    <location>
        <begin position="275"/>
        <end position="385"/>
    </location>
</feature>
<dbReference type="PANTHER" id="PTHR40396">
    <property type="entry name" value="ATPASE-LIKE PROTEIN"/>
    <property type="match status" value="1"/>
</dbReference>
<keyword evidence="2" id="KW-0547">Nucleotide-binding</keyword>
<name>A0A4P7W4P6_9BACT</name>
<dbReference type="PANTHER" id="PTHR40396:SF1">
    <property type="entry name" value="ATPASE AAA-TYPE CORE DOMAIN-CONTAINING PROTEIN"/>
    <property type="match status" value="1"/>
</dbReference>
<feature type="domain" description="ATPase AAA-type core" evidence="1">
    <location>
        <begin position="46"/>
        <end position="162"/>
    </location>
</feature>
<dbReference type="GO" id="GO:0016887">
    <property type="term" value="F:ATP hydrolysis activity"/>
    <property type="evidence" value="ECO:0007669"/>
    <property type="project" value="InterPro"/>
</dbReference>
<gene>
    <name evidence="2" type="ORF">E7747_09185</name>
</gene>